<organism evidence="13 14">
    <name type="scientific">Pseudomonas serboccidentalis</name>
    <dbReference type="NCBI Taxonomy" id="2964670"/>
    <lineage>
        <taxon>Bacteria</taxon>
        <taxon>Pseudomonadati</taxon>
        <taxon>Pseudomonadota</taxon>
        <taxon>Gammaproteobacteria</taxon>
        <taxon>Pseudomonadales</taxon>
        <taxon>Pseudomonadaceae</taxon>
        <taxon>Pseudomonas</taxon>
    </lineage>
</organism>
<dbReference type="EMBL" id="CP101655">
    <property type="protein sequence ID" value="WDR34131.1"/>
    <property type="molecule type" value="Genomic_DNA"/>
</dbReference>
<dbReference type="InterPro" id="IPR024194">
    <property type="entry name" value="Ac/AlaTfrase_AlgI/DltB"/>
</dbReference>
<feature type="transmembrane region" description="Helical" evidence="12">
    <location>
        <begin position="80"/>
        <end position="101"/>
    </location>
</feature>
<feature type="transmembrane region" description="Helical" evidence="12">
    <location>
        <begin position="320"/>
        <end position="343"/>
    </location>
</feature>
<feature type="transmembrane region" description="Helical" evidence="12">
    <location>
        <begin position="363"/>
        <end position="381"/>
    </location>
</feature>
<keyword evidence="10 11" id="KW-0012">Acyltransferase</keyword>
<protein>
    <recommendedName>
        <fullName evidence="11">Probable alginate O-acetylase</fullName>
        <ecNumber evidence="11">2.3.1.-</ecNumber>
    </recommendedName>
</protein>
<dbReference type="InterPro" id="IPR051085">
    <property type="entry name" value="MB_O-acyltransferase"/>
</dbReference>
<dbReference type="InterPro" id="IPR004299">
    <property type="entry name" value="MBOAT_fam"/>
</dbReference>
<evidence type="ECO:0000256" key="8">
    <source>
        <dbReference type="ARBA" id="ARBA00022989"/>
    </source>
</evidence>
<proteinExistence type="inferred from homology"/>
<sequence>MVFSSYLFIFLFLPAFLIAYKLVGHRLRNILILVASLFFYYLGDAKGVWILLAAIVGNYAFGYLIAIYRQPGGSEGANKLARIFLILGLFFNLSVLGYFKYIGFITQNINIIAEKFGHPSAVPVISVLLPLGISFFVFQGISYLVDVYRGTIQATKSLLIFGTFKSLFPQLIAGPIVRYRDIAAELPDRSVNPDMVVEGITRFVIGFAKKVLLADTFAITADAIFALPSSELNFGTAWLGAASYTLQIYFDFSAYSDMAIGLGLMMGFRFPENFNYPYKAASIRDFWRRWHMTLSGWFRDYVYVPLGGNRTGAARTYVNLMAVFILTGLWHGASWTFVAWGLWHGLFLVIERFTNMEGRGIPFVLRWLYTLAVVVFGWVLFRSETFEHAFHMSALMLNLRSGPENYVVAEYMSNGLLLALVAGAILSFPVYRWLCDRLSSSQRLVVGVFGLGSLFLLASMKVLSGAYSPFLYFRF</sequence>
<evidence type="ECO:0000256" key="5">
    <source>
        <dbReference type="ARBA" id="ARBA00022679"/>
    </source>
</evidence>
<evidence type="ECO:0000313" key="14">
    <source>
        <dbReference type="Proteomes" id="UP001222282"/>
    </source>
</evidence>
<evidence type="ECO:0000256" key="6">
    <source>
        <dbReference type="ARBA" id="ARBA00022692"/>
    </source>
</evidence>
<comment type="similarity">
    <text evidence="3 11">Belongs to the membrane-bound acyltransferase family.</text>
</comment>
<feature type="transmembrane region" description="Helical" evidence="12">
    <location>
        <begin position="6"/>
        <end position="22"/>
    </location>
</feature>
<feature type="transmembrane region" description="Helical" evidence="12">
    <location>
        <begin position="446"/>
        <end position="473"/>
    </location>
</feature>
<evidence type="ECO:0000256" key="12">
    <source>
        <dbReference type="SAM" id="Phobius"/>
    </source>
</evidence>
<evidence type="ECO:0000256" key="11">
    <source>
        <dbReference type="PIRNR" id="PIRNR016636"/>
    </source>
</evidence>
<evidence type="ECO:0000256" key="10">
    <source>
        <dbReference type="ARBA" id="ARBA00023315"/>
    </source>
</evidence>
<dbReference type="EC" id="2.3.1.-" evidence="11"/>
<reference evidence="13 14" key="1">
    <citation type="submission" date="2022-07" db="EMBL/GenBank/DDBJ databases">
        <authorList>
            <person name="Abrouk D."/>
            <person name="Moenne-Loccoz Y."/>
            <person name="Todorovic I."/>
            <person name="Raicevic V."/>
            <person name="Jovicic-Petrovic J."/>
        </authorList>
    </citation>
    <scope>NUCLEOTIDE SEQUENCE [LARGE SCALE GENOMIC DNA]</scope>
    <source>
        <strain evidence="14">IT-P374</strain>
    </source>
</reference>
<keyword evidence="4 11" id="KW-1003">Cell membrane</keyword>
<dbReference type="Pfam" id="PF03062">
    <property type="entry name" value="MBOAT"/>
    <property type="match status" value="1"/>
</dbReference>
<dbReference type="RefSeq" id="WP_215502008.1">
    <property type="nucleotide sequence ID" value="NZ_CP101655.1"/>
</dbReference>
<evidence type="ECO:0000256" key="3">
    <source>
        <dbReference type="ARBA" id="ARBA00010323"/>
    </source>
</evidence>
<comment type="subcellular location">
    <subcellularLocation>
        <location evidence="1">Cell inner membrane</location>
        <topology evidence="1">Multi-pass membrane protein</topology>
    </subcellularLocation>
</comment>
<keyword evidence="14" id="KW-1185">Reference proteome</keyword>
<evidence type="ECO:0000256" key="2">
    <source>
        <dbReference type="ARBA" id="ARBA00005182"/>
    </source>
</evidence>
<dbReference type="PANTHER" id="PTHR13285:SF23">
    <property type="entry name" value="TEICHOIC ACID D-ALANYLTRANSFERASE"/>
    <property type="match status" value="1"/>
</dbReference>
<dbReference type="PIRSF" id="PIRSF016636">
    <property type="entry name" value="AlgI_DltB"/>
    <property type="match status" value="1"/>
</dbReference>
<feature type="transmembrane region" description="Helical" evidence="12">
    <location>
        <begin position="121"/>
        <end position="145"/>
    </location>
</feature>
<accession>A0ABY7Z4D3</accession>
<name>A0ABY7Z4D3_9PSED</name>
<keyword evidence="8 12" id="KW-1133">Transmembrane helix</keyword>
<feature type="transmembrane region" description="Helical" evidence="12">
    <location>
        <begin position="415"/>
        <end position="434"/>
    </location>
</feature>
<comment type="pathway">
    <text evidence="2 11">Glycan biosynthesis; alginate biosynthesis.</text>
</comment>
<dbReference type="PANTHER" id="PTHR13285">
    <property type="entry name" value="ACYLTRANSFERASE"/>
    <property type="match status" value="1"/>
</dbReference>
<keyword evidence="5 11" id="KW-0808">Transferase</keyword>
<keyword evidence="9 11" id="KW-0472">Membrane</keyword>
<dbReference type="Proteomes" id="UP001222282">
    <property type="component" value="Chromosome"/>
</dbReference>
<feature type="transmembrane region" description="Helical" evidence="12">
    <location>
        <begin position="49"/>
        <end position="68"/>
    </location>
</feature>
<evidence type="ECO:0000256" key="7">
    <source>
        <dbReference type="ARBA" id="ARBA00022841"/>
    </source>
</evidence>
<gene>
    <name evidence="13" type="ORF">NN484_16590</name>
</gene>
<evidence type="ECO:0000256" key="1">
    <source>
        <dbReference type="ARBA" id="ARBA00004429"/>
    </source>
</evidence>
<dbReference type="InterPro" id="IPR028362">
    <property type="entry name" value="AlgI"/>
</dbReference>
<evidence type="ECO:0000256" key="9">
    <source>
        <dbReference type="ARBA" id="ARBA00023136"/>
    </source>
</evidence>
<keyword evidence="11" id="KW-0997">Cell inner membrane</keyword>
<keyword evidence="6 11" id="KW-0812">Transmembrane</keyword>
<evidence type="ECO:0000313" key="13">
    <source>
        <dbReference type="EMBL" id="WDR34131.1"/>
    </source>
</evidence>
<evidence type="ECO:0000256" key="4">
    <source>
        <dbReference type="ARBA" id="ARBA00022475"/>
    </source>
</evidence>
<keyword evidence="7 11" id="KW-0016">Alginate biosynthesis</keyword>
<dbReference type="PIRSF" id="PIRSF500217">
    <property type="entry name" value="AlgI"/>
    <property type="match status" value="1"/>
</dbReference>